<dbReference type="EMBL" id="KE145368">
    <property type="protein sequence ID" value="EPE28304.1"/>
    <property type="molecule type" value="Genomic_DNA"/>
</dbReference>
<feature type="compositionally biased region" description="Polar residues" evidence="1">
    <location>
        <begin position="46"/>
        <end position="66"/>
    </location>
</feature>
<reference evidence="2 3" key="1">
    <citation type="journal article" date="2013" name="BMC Genomics">
        <title>Genomics-driven discovery of the pneumocandin biosynthetic gene cluster in the fungus Glarea lozoyensis.</title>
        <authorList>
            <person name="Chen L."/>
            <person name="Yue Q."/>
            <person name="Zhang X."/>
            <person name="Xiang M."/>
            <person name="Wang C."/>
            <person name="Li S."/>
            <person name="Che Y."/>
            <person name="Ortiz-Lopez F.J."/>
            <person name="Bills G.F."/>
            <person name="Liu X."/>
            <person name="An Z."/>
        </authorList>
    </citation>
    <scope>NUCLEOTIDE SEQUENCE [LARGE SCALE GENOMIC DNA]</scope>
    <source>
        <strain evidence="3">ATCC 20868 / MF5171</strain>
    </source>
</reference>
<evidence type="ECO:0000313" key="2">
    <source>
        <dbReference type="EMBL" id="EPE28304.1"/>
    </source>
</evidence>
<dbReference type="AlphaFoldDB" id="S3CTF9"/>
<dbReference type="Proteomes" id="UP000016922">
    <property type="component" value="Unassembled WGS sequence"/>
</dbReference>
<name>S3CTF9_GLAL2</name>
<protein>
    <submittedName>
        <fullName evidence="2">Uncharacterized protein</fullName>
    </submittedName>
</protein>
<feature type="region of interest" description="Disordered" evidence="1">
    <location>
        <begin position="1"/>
        <end position="74"/>
    </location>
</feature>
<organism evidence="2 3">
    <name type="scientific">Glarea lozoyensis (strain ATCC 20868 / MF5171)</name>
    <dbReference type="NCBI Taxonomy" id="1116229"/>
    <lineage>
        <taxon>Eukaryota</taxon>
        <taxon>Fungi</taxon>
        <taxon>Dikarya</taxon>
        <taxon>Ascomycota</taxon>
        <taxon>Pezizomycotina</taxon>
        <taxon>Leotiomycetes</taxon>
        <taxon>Helotiales</taxon>
        <taxon>Helotiaceae</taxon>
        <taxon>Glarea</taxon>
    </lineage>
</organism>
<dbReference type="GeneID" id="19468472"/>
<dbReference type="RefSeq" id="XP_008084212.1">
    <property type="nucleotide sequence ID" value="XM_008086021.1"/>
</dbReference>
<keyword evidence="3" id="KW-1185">Reference proteome</keyword>
<proteinExistence type="predicted"/>
<dbReference type="KEGG" id="glz:GLAREA_09424"/>
<gene>
    <name evidence="2" type="ORF">GLAREA_09424</name>
</gene>
<evidence type="ECO:0000256" key="1">
    <source>
        <dbReference type="SAM" id="MobiDB-lite"/>
    </source>
</evidence>
<dbReference type="HOGENOM" id="CLU_1289013_0_0_1"/>
<evidence type="ECO:0000313" key="3">
    <source>
        <dbReference type="Proteomes" id="UP000016922"/>
    </source>
</evidence>
<sequence>MPQSPTKSLWGKLTKPNPGSQGPITPLPTSSPNLISTIESWREAVESSSSMQEPSIAPSSKTSDAHSTAPTSITTAKTAKSSLTFFTAKKRQSKEEECAYASAPISPTIAKTAKSPSTSLTAKRRETEVVVCTPKPTDGHLYTKAFHKSTMSEAMKALRKSQVKTIEKVLAEYERHTKLLNRAVHERFSSFKQAKDAGEELRLMNQPDGSSSCF</sequence>
<accession>S3CTF9</accession>
<feature type="compositionally biased region" description="Polar residues" evidence="1">
    <location>
        <begin position="17"/>
        <end position="39"/>
    </location>
</feature>